<dbReference type="Proteomes" id="UP000799438">
    <property type="component" value="Unassembled WGS sequence"/>
</dbReference>
<name>A0A6A6AW32_9PEZI</name>
<reference evidence="3" key="1">
    <citation type="journal article" date="2020" name="Stud. Mycol.">
        <title>101 Dothideomycetes genomes: a test case for predicting lifestyles and emergence of pathogens.</title>
        <authorList>
            <person name="Haridas S."/>
            <person name="Albert R."/>
            <person name="Binder M."/>
            <person name="Bloem J."/>
            <person name="Labutti K."/>
            <person name="Salamov A."/>
            <person name="Andreopoulos B."/>
            <person name="Baker S."/>
            <person name="Barry K."/>
            <person name="Bills G."/>
            <person name="Bluhm B."/>
            <person name="Cannon C."/>
            <person name="Castanera R."/>
            <person name="Culley D."/>
            <person name="Daum C."/>
            <person name="Ezra D."/>
            <person name="Gonzalez J."/>
            <person name="Henrissat B."/>
            <person name="Kuo A."/>
            <person name="Liang C."/>
            <person name="Lipzen A."/>
            <person name="Lutzoni F."/>
            <person name="Magnuson J."/>
            <person name="Mondo S."/>
            <person name="Nolan M."/>
            <person name="Ohm R."/>
            <person name="Pangilinan J."/>
            <person name="Park H.-J."/>
            <person name="Ramirez L."/>
            <person name="Alfaro M."/>
            <person name="Sun H."/>
            <person name="Tritt A."/>
            <person name="Yoshinaga Y."/>
            <person name="Zwiers L.-H."/>
            <person name="Turgeon B."/>
            <person name="Goodwin S."/>
            <person name="Spatafora J."/>
            <person name="Crous P."/>
            <person name="Grigoriev I."/>
        </authorList>
    </citation>
    <scope>NUCLEOTIDE SEQUENCE</scope>
    <source>
        <strain evidence="3">CBS 121167</strain>
    </source>
</reference>
<feature type="region of interest" description="Disordered" evidence="1">
    <location>
        <begin position="21"/>
        <end position="46"/>
    </location>
</feature>
<feature type="domain" description="BTB" evidence="2">
    <location>
        <begin position="62"/>
        <end position="137"/>
    </location>
</feature>
<dbReference type="AlphaFoldDB" id="A0A6A6AW32"/>
<dbReference type="Gene3D" id="3.30.710.10">
    <property type="entry name" value="Potassium Channel Kv1.1, Chain A"/>
    <property type="match status" value="1"/>
</dbReference>
<evidence type="ECO:0000313" key="3">
    <source>
        <dbReference type="EMBL" id="KAF2135144.1"/>
    </source>
</evidence>
<dbReference type="InterPro" id="IPR000210">
    <property type="entry name" value="BTB/POZ_dom"/>
</dbReference>
<evidence type="ECO:0000313" key="4">
    <source>
        <dbReference type="Proteomes" id="UP000799438"/>
    </source>
</evidence>
<dbReference type="EMBL" id="ML995659">
    <property type="protein sequence ID" value="KAF2135144.1"/>
    <property type="molecule type" value="Genomic_DNA"/>
</dbReference>
<dbReference type="GeneID" id="54302117"/>
<dbReference type="InterPro" id="IPR011333">
    <property type="entry name" value="SKP1/BTB/POZ_sf"/>
</dbReference>
<evidence type="ECO:0000259" key="2">
    <source>
        <dbReference type="Pfam" id="PF00651"/>
    </source>
</evidence>
<feature type="non-terminal residue" evidence="3">
    <location>
        <position position="155"/>
    </location>
</feature>
<sequence length="155" mass="17111">MAKKKSKKKCQNGIAAVQLDNELAERSSRPSLSNGGQPGLDGPWSRDDGTLYQQIFNSDQFTFFVGDQRKPIVVHSAAIALQSQALQALINSCMSEAQARPAEMTDIKEADFIRFCQFSYTGDYTSPPPTVEEPLELKEQETKMAALQGEPVPEQ</sequence>
<evidence type="ECO:0000256" key="1">
    <source>
        <dbReference type="SAM" id="MobiDB-lite"/>
    </source>
</evidence>
<organism evidence="3 4">
    <name type="scientific">Aplosporella prunicola CBS 121167</name>
    <dbReference type="NCBI Taxonomy" id="1176127"/>
    <lineage>
        <taxon>Eukaryota</taxon>
        <taxon>Fungi</taxon>
        <taxon>Dikarya</taxon>
        <taxon>Ascomycota</taxon>
        <taxon>Pezizomycotina</taxon>
        <taxon>Dothideomycetes</taxon>
        <taxon>Dothideomycetes incertae sedis</taxon>
        <taxon>Botryosphaeriales</taxon>
        <taxon>Aplosporellaceae</taxon>
        <taxon>Aplosporella</taxon>
    </lineage>
</organism>
<gene>
    <name evidence="3" type="ORF">K452DRAFT_323206</name>
</gene>
<dbReference type="Pfam" id="PF00651">
    <property type="entry name" value="BTB"/>
    <property type="match status" value="1"/>
</dbReference>
<accession>A0A6A6AW32</accession>
<dbReference type="SUPFAM" id="SSF54695">
    <property type="entry name" value="POZ domain"/>
    <property type="match status" value="1"/>
</dbReference>
<keyword evidence="4" id="KW-1185">Reference proteome</keyword>
<dbReference type="RefSeq" id="XP_033390863.1">
    <property type="nucleotide sequence ID" value="XM_033544621.1"/>
</dbReference>
<protein>
    <recommendedName>
        <fullName evidence="2">BTB domain-containing protein</fullName>
    </recommendedName>
</protein>
<dbReference type="CDD" id="cd18186">
    <property type="entry name" value="BTB_POZ_ZBTB_KLHL-like"/>
    <property type="match status" value="1"/>
</dbReference>
<dbReference type="OrthoDB" id="9997739at2759"/>
<proteinExistence type="predicted"/>